<dbReference type="Gene3D" id="1.10.287.1120">
    <property type="entry name" value="Bipartite methylase S protein"/>
    <property type="match status" value="1"/>
</dbReference>
<evidence type="ECO:0000256" key="2">
    <source>
        <dbReference type="ARBA" id="ARBA00022747"/>
    </source>
</evidence>
<keyword evidence="2" id="KW-0680">Restriction system</keyword>
<sequence>MSNKQTKPLMPKLRFPDFLAAEGWRVVPLSQLARRTKKKNRDQKITRVLTNSAEFGVVDQRDFFDKDIAIQGNLESYFIVEIGSYVYNPRISTTAPVGPISKNKIETGVMSPLYTVFKFENDSNEFYEHYFKTTGWHTYIRQASSTGARHDRMAISSDDFMAMPLPVSSPAEQQKIADCLSSLDELIAAQARKFDALKTHKKGLMQQLFPREGETQPRLRFAEFRDAGEWEETTLGAYFDPIRNGFVGTATPYYTTSEGVRYLQGRNIKQGMIDADNLIFITNDFHNRQRKSHLKTGDILMVQSGHVGECAVVGPDFDGANCHALVILTPRKKLSSEFFGQYFYAPIGKLAIFQITTGNTIKHILASELKTLPIHVPSLAEQQRIADCLTALNTLITTASQELEILKTHKKGLMQKLFPPPEVVEA</sequence>
<dbReference type="PANTHER" id="PTHR30408">
    <property type="entry name" value="TYPE-1 RESTRICTION ENZYME ECOKI SPECIFICITY PROTEIN"/>
    <property type="match status" value="1"/>
</dbReference>
<dbReference type="GO" id="GO:0004519">
    <property type="term" value="F:endonuclease activity"/>
    <property type="evidence" value="ECO:0007669"/>
    <property type="project" value="UniProtKB-KW"/>
</dbReference>
<dbReference type="InterPro" id="IPR052021">
    <property type="entry name" value="Type-I_RS_S_subunit"/>
</dbReference>
<accession>A0A398CEU2</accession>
<dbReference type="GO" id="GO:0003677">
    <property type="term" value="F:DNA binding"/>
    <property type="evidence" value="ECO:0007669"/>
    <property type="project" value="UniProtKB-KW"/>
</dbReference>
<reference evidence="5 6" key="1">
    <citation type="submission" date="2018-09" db="EMBL/GenBank/DDBJ databases">
        <title>Draft genome of Simplicispira sp. NY-02.</title>
        <authorList>
            <person name="Im W.T."/>
        </authorList>
    </citation>
    <scope>NUCLEOTIDE SEQUENCE [LARGE SCALE GENOMIC DNA]</scope>
    <source>
        <strain evidence="5 6">NY-02</strain>
    </source>
</reference>
<organism evidence="5 6">
    <name type="scientific">Simplicispira hankyongi</name>
    <dbReference type="NCBI Taxonomy" id="2315688"/>
    <lineage>
        <taxon>Bacteria</taxon>
        <taxon>Pseudomonadati</taxon>
        <taxon>Pseudomonadota</taxon>
        <taxon>Betaproteobacteria</taxon>
        <taxon>Burkholderiales</taxon>
        <taxon>Comamonadaceae</taxon>
        <taxon>Simplicispira</taxon>
    </lineage>
</organism>
<evidence type="ECO:0000313" key="6">
    <source>
        <dbReference type="Proteomes" id="UP000266302"/>
    </source>
</evidence>
<evidence type="ECO:0000259" key="4">
    <source>
        <dbReference type="Pfam" id="PF01420"/>
    </source>
</evidence>
<feature type="domain" description="Type I restriction modification DNA specificity" evidence="4">
    <location>
        <begin position="262"/>
        <end position="403"/>
    </location>
</feature>
<protein>
    <submittedName>
        <fullName evidence="5">Restriction endonuclease subunit S</fullName>
    </submittedName>
</protein>
<dbReference type="Pfam" id="PF01420">
    <property type="entry name" value="Methylase_S"/>
    <property type="match status" value="1"/>
</dbReference>
<keyword evidence="5" id="KW-0255">Endonuclease</keyword>
<dbReference type="SUPFAM" id="SSF116734">
    <property type="entry name" value="DNA methylase specificity domain"/>
    <property type="match status" value="2"/>
</dbReference>
<keyword evidence="3" id="KW-0238">DNA-binding</keyword>
<evidence type="ECO:0000313" key="5">
    <source>
        <dbReference type="EMBL" id="RID99548.1"/>
    </source>
</evidence>
<dbReference type="InterPro" id="IPR044946">
    <property type="entry name" value="Restrct_endonuc_typeI_TRD_sf"/>
</dbReference>
<dbReference type="InterPro" id="IPR000055">
    <property type="entry name" value="Restrct_endonuc_typeI_TRD"/>
</dbReference>
<keyword evidence="5" id="KW-0540">Nuclease</keyword>
<dbReference type="PANTHER" id="PTHR30408:SF12">
    <property type="entry name" value="TYPE I RESTRICTION ENZYME MJAVIII SPECIFICITY SUBUNIT"/>
    <property type="match status" value="1"/>
</dbReference>
<dbReference type="OrthoDB" id="5298944at2"/>
<gene>
    <name evidence="5" type="ORF">D3F03_03810</name>
</gene>
<dbReference type="AlphaFoldDB" id="A0A398CEU2"/>
<dbReference type="RefSeq" id="WP_119107996.1">
    <property type="nucleotide sequence ID" value="NZ_QXJC01000001.1"/>
</dbReference>
<dbReference type="Gene3D" id="3.90.220.20">
    <property type="entry name" value="DNA methylase specificity domains"/>
    <property type="match status" value="2"/>
</dbReference>
<keyword evidence="6" id="KW-1185">Reference proteome</keyword>
<evidence type="ECO:0000256" key="1">
    <source>
        <dbReference type="ARBA" id="ARBA00010923"/>
    </source>
</evidence>
<keyword evidence="5" id="KW-0378">Hydrolase</keyword>
<comment type="caution">
    <text evidence="5">The sequence shown here is derived from an EMBL/GenBank/DDBJ whole genome shotgun (WGS) entry which is preliminary data.</text>
</comment>
<dbReference type="GO" id="GO:0009307">
    <property type="term" value="P:DNA restriction-modification system"/>
    <property type="evidence" value="ECO:0007669"/>
    <property type="project" value="UniProtKB-KW"/>
</dbReference>
<name>A0A398CEU2_9BURK</name>
<proteinExistence type="inferred from homology"/>
<dbReference type="Proteomes" id="UP000266302">
    <property type="component" value="Unassembled WGS sequence"/>
</dbReference>
<dbReference type="EMBL" id="QXJC01000001">
    <property type="protein sequence ID" value="RID99548.1"/>
    <property type="molecule type" value="Genomic_DNA"/>
</dbReference>
<evidence type="ECO:0000256" key="3">
    <source>
        <dbReference type="ARBA" id="ARBA00023125"/>
    </source>
</evidence>
<comment type="similarity">
    <text evidence="1">Belongs to the type-I restriction system S methylase family.</text>
</comment>